<evidence type="ECO:0000256" key="6">
    <source>
        <dbReference type="ARBA" id="ARBA00047422"/>
    </source>
</evidence>
<comment type="similarity">
    <text evidence="7">Belongs to the class I-like SAM-binding methyltransferase superfamily. C5-methyltransferase family.</text>
</comment>
<keyword evidence="3 7" id="KW-0808">Transferase</keyword>
<dbReference type="Proteomes" id="UP000315908">
    <property type="component" value="Unassembled WGS sequence"/>
</dbReference>
<proteinExistence type="inferred from homology"/>
<accession>A0A562MG90</accession>
<organism evidence="8 9">
    <name type="scientific">Sphingobacterium siyangense</name>
    <dbReference type="NCBI Taxonomy" id="459529"/>
    <lineage>
        <taxon>Bacteria</taxon>
        <taxon>Pseudomonadati</taxon>
        <taxon>Bacteroidota</taxon>
        <taxon>Sphingobacteriia</taxon>
        <taxon>Sphingobacteriales</taxon>
        <taxon>Sphingobacteriaceae</taxon>
        <taxon>Sphingobacterium</taxon>
    </lineage>
</organism>
<dbReference type="AlphaFoldDB" id="A0A562MG90"/>
<dbReference type="GO" id="GO:0032259">
    <property type="term" value="P:methylation"/>
    <property type="evidence" value="ECO:0007669"/>
    <property type="project" value="UniProtKB-KW"/>
</dbReference>
<evidence type="ECO:0000313" key="9">
    <source>
        <dbReference type="Proteomes" id="UP000315908"/>
    </source>
</evidence>
<sequence length="573" mass="64866">MTELSVLDLFCGAGGFSEGFRQQGFTIVYGVDNWTPAIDTFNHNFDLECKTQNMLEYLYSVEKIETLPDTTVIIGSPPCVSFSNSNRSGKADKSMGLQLIKAFLRIVAVKQHKQNSKLEAWFMENVTKSISHLSPIYTFRDLDLTDWAIVSGKTPNDIAIVMENHSVVVNSANYGSPQARKRAISGNIITLDRLVIPTATHGSREEETSSQLPFYKTLRSIRERLPSPNIPQSHKQFADPMYPGLNLSTSLLTDHFYDTGLYASEWRNSKYLKVNHPYMGTMSFPENEDKPSRTITATKIGTSREAIIYKSEYNRHGHGEFRTPTVREAATLMSFPSTYQFLGSEGAKWRLVGNAVCPSVSRNFAATVRAALKLPLIAEPIVRRVPKLKGVKNLNTFKERIFDKPPVRNNGSRFRRHPFKHGNITVTLSNYDITNNDKTRFRWITSVQYGNGDGFPTMNFEDNQFEDFESIIESFPNGKRFIEVINNGFSESIASSPTMQMMYEQQQNIGNYLEPTKLIERLATIIDQYAIKDVFEQRELVIFPNKTVVPQSQIMALYGINKICTVANAPEID</sequence>
<keyword evidence="2 7" id="KW-0489">Methyltransferase</keyword>
<dbReference type="InterPro" id="IPR050390">
    <property type="entry name" value="C5-Methyltransferase"/>
</dbReference>
<dbReference type="SUPFAM" id="SSF53335">
    <property type="entry name" value="S-adenosyl-L-methionine-dependent methyltransferases"/>
    <property type="match status" value="1"/>
</dbReference>
<dbReference type="PANTHER" id="PTHR10629">
    <property type="entry name" value="CYTOSINE-SPECIFIC METHYLTRANSFERASE"/>
    <property type="match status" value="1"/>
</dbReference>
<evidence type="ECO:0000256" key="7">
    <source>
        <dbReference type="PROSITE-ProRule" id="PRU01016"/>
    </source>
</evidence>
<dbReference type="PROSITE" id="PS51679">
    <property type="entry name" value="SAM_MT_C5"/>
    <property type="match status" value="1"/>
</dbReference>
<dbReference type="GO" id="GO:0044027">
    <property type="term" value="P:negative regulation of gene expression via chromosomal CpG island methylation"/>
    <property type="evidence" value="ECO:0007669"/>
    <property type="project" value="TreeGrafter"/>
</dbReference>
<name>A0A562MG90_9SPHI</name>
<dbReference type="Gene3D" id="3.40.50.150">
    <property type="entry name" value="Vaccinia Virus protein VP39"/>
    <property type="match status" value="1"/>
</dbReference>
<reference evidence="8 9" key="1">
    <citation type="journal article" date="2015" name="Stand. Genomic Sci.">
        <title>Genomic Encyclopedia of Bacterial and Archaeal Type Strains, Phase III: the genomes of soil and plant-associated and newly described type strains.</title>
        <authorList>
            <person name="Whitman W.B."/>
            <person name="Woyke T."/>
            <person name="Klenk H.P."/>
            <person name="Zhou Y."/>
            <person name="Lilburn T.G."/>
            <person name="Beck B.J."/>
            <person name="De Vos P."/>
            <person name="Vandamme P."/>
            <person name="Eisen J.A."/>
            <person name="Garrity G."/>
            <person name="Hugenholtz P."/>
            <person name="Kyrpides N.C."/>
        </authorList>
    </citation>
    <scope>NUCLEOTIDE SEQUENCE [LARGE SCALE GENOMIC DNA]</scope>
    <source>
        <strain evidence="8 9">CGMCC 1.6855</strain>
    </source>
</reference>
<dbReference type="OrthoDB" id="32195at2"/>
<dbReference type="Gene3D" id="3.90.120.10">
    <property type="entry name" value="DNA Methylase, subunit A, domain 2"/>
    <property type="match status" value="1"/>
</dbReference>
<dbReference type="GO" id="GO:0003886">
    <property type="term" value="F:DNA (cytosine-5-)-methyltransferase activity"/>
    <property type="evidence" value="ECO:0007669"/>
    <property type="project" value="UniProtKB-EC"/>
</dbReference>
<evidence type="ECO:0000256" key="1">
    <source>
        <dbReference type="ARBA" id="ARBA00011975"/>
    </source>
</evidence>
<evidence type="ECO:0000256" key="3">
    <source>
        <dbReference type="ARBA" id="ARBA00022679"/>
    </source>
</evidence>
<dbReference type="EC" id="2.1.1.37" evidence="1"/>
<feature type="active site" evidence="7">
    <location>
        <position position="79"/>
    </location>
</feature>
<dbReference type="PANTHER" id="PTHR10629:SF52">
    <property type="entry name" value="DNA (CYTOSINE-5)-METHYLTRANSFERASE 1"/>
    <property type="match status" value="1"/>
</dbReference>
<evidence type="ECO:0000256" key="2">
    <source>
        <dbReference type="ARBA" id="ARBA00022603"/>
    </source>
</evidence>
<keyword evidence="4 7" id="KW-0949">S-adenosyl-L-methionine</keyword>
<dbReference type="GO" id="GO:0003677">
    <property type="term" value="F:DNA binding"/>
    <property type="evidence" value="ECO:0007669"/>
    <property type="project" value="TreeGrafter"/>
</dbReference>
<dbReference type="RefSeq" id="WP_145328486.1">
    <property type="nucleotide sequence ID" value="NZ_VLKR01000015.1"/>
</dbReference>
<evidence type="ECO:0000256" key="4">
    <source>
        <dbReference type="ARBA" id="ARBA00022691"/>
    </source>
</evidence>
<evidence type="ECO:0000256" key="5">
    <source>
        <dbReference type="ARBA" id="ARBA00022747"/>
    </source>
</evidence>
<dbReference type="Pfam" id="PF00145">
    <property type="entry name" value="DNA_methylase"/>
    <property type="match status" value="1"/>
</dbReference>
<dbReference type="EMBL" id="VLKR01000015">
    <property type="protein sequence ID" value="TWI18906.1"/>
    <property type="molecule type" value="Genomic_DNA"/>
</dbReference>
<comment type="catalytic activity">
    <reaction evidence="6">
        <text>a 2'-deoxycytidine in DNA + S-adenosyl-L-methionine = a 5-methyl-2'-deoxycytidine in DNA + S-adenosyl-L-homocysteine + H(+)</text>
        <dbReference type="Rhea" id="RHEA:13681"/>
        <dbReference type="Rhea" id="RHEA-COMP:11369"/>
        <dbReference type="Rhea" id="RHEA-COMP:11370"/>
        <dbReference type="ChEBI" id="CHEBI:15378"/>
        <dbReference type="ChEBI" id="CHEBI:57856"/>
        <dbReference type="ChEBI" id="CHEBI:59789"/>
        <dbReference type="ChEBI" id="CHEBI:85452"/>
        <dbReference type="ChEBI" id="CHEBI:85454"/>
        <dbReference type="EC" id="2.1.1.37"/>
    </reaction>
</comment>
<dbReference type="InterPro" id="IPR029063">
    <property type="entry name" value="SAM-dependent_MTases_sf"/>
</dbReference>
<gene>
    <name evidence="8" type="ORF">IQ31_03034</name>
</gene>
<dbReference type="InterPro" id="IPR001525">
    <property type="entry name" value="C5_MeTfrase"/>
</dbReference>
<evidence type="ECO:0000313" key="8">
    <source>
        <dbReference type="EMBL" id="TWI18906.1"/>
    </source>
</evidence>
<dbReference type="GO" id="GO:0009307">
    <property type="term" value="P:DNA restriction-modification system"/>
    <property type="evidence" value="ECO:0007669"/>
    <property type="project" value="UniProtKB-KW"/>
</dbReference>
<dbReference type="PRINTS" id="PR00105">
    <property type="entry name" value="C5METTRFRASE"/>
</dbReference>
<comment type="caution">
    <text evidence="8">The sequence shown here is derived from an EMBL/GenBank/DDBJ whole genome shotgun (WGS) entry which is preliminary data.</text>
</comment>
<keyword evidence="5" id="KW-0680">Restriction system</keyword>
<protein>
    <recommendedName>
        <fullName evidence="1">DNA (cytosine-5-)-methyltransferase</fullName>
        <ecNumber evidence="1">2.1.1.37</ecNumber>
    </recommendedName>
</protein>